<evidence type="ECO:0000313" key="1">
    <source>
        <dbReference type="EMBL" id="HIU41833.1"/>
    </source>
</evidence>
<comment type="caution">
    <text evidence="1">The sequence shown here is derived from an EMBL/GenBank/DDBJ whole genome shotgun (WGS) entry which is preliminary data.</text>
</comment>
<organism evidence="1 2">
    <name type="scientific">Candidatus Egerieicola faecale</name>
    <dbReference type="NCBI Taxonomy" id="2840774"/>
    <lineage>
        <taxon>Bacteria</taxon>
        <taxon>Bacillati</taxon>
        <taxon>Bacillota</taxon>
        <taxon>Clostridia</taxon>
        <taxon>Eubacteriales</taxon>
        <taxon>Oscillospiraceae</taxon>
        <taxon>Oscillospiraceae incertae sedis</taxon>
        <taxon>Candidatus Egerieicola</taxon>
    </lineage>
</organism>
<dbReference type="AlphaFoldDB" id="A0A9D1LIG3"/>
<name>A0A9D1LIG3_9FIRM</name>
<dbReference type="Proteomes" id="UP000824082">
    <property type="component" value="Unassembled WGS sequence"/>
</dbReference>
<sequence>MQYSNLQQLLQGSSSARRFFCSLPVSVQVQLHHQGQWIHTAEQLHRNAWMDQQIQQLSRRPAKQDSGKKH</sequence>
<proteinExistence type="predicted"/>
<reference evidence="1" key="2">
    <citation type="journal article" date="2021" name="PeerJ">
        <title>Extensive microbial diversity within the chicken gut microbiome revealed by metagenomics and culture.</title>
        <authorList>
            <person name="Gilroy R."/>
            <person name="Ravi A."/>
            <person name="Getino M."/>
            <person name="Pursley I."/>
            <person name="Horton D.L."/>
            <person name="Alikhan N.F."/>
            <person name="Baker D."/>
            <person name="Gharbi K."/>
            <person name="Hall N."/>
            <person name="Watson M."/>
            <person name="Adriaenssens E.M."/>
            <person name="Foster-Nyarko E."/>
            <person name="Jarju S."/>
            <person name="Secka A."/>
            <person name="Antonio M."/>
            <person name="Oren A."/>
            <person name="Chaudhuri R.R."/>
            <person name="La Ragione R."/>
            <person name="Hildebrand F."/>
            <person name="Pallen M.J."/>
        </authorList>
    </citation>
    <scope>NUCLEOTIDE SEQUENCE</scope>
    <source>
        <strain evidence="1">4509</strain>
    </source>
</reference>
<evidence type="ECO:0000313" key="2">
    <source>
        <dbReference type="Proteomes" id="UP000824082"/>
    </source>
</evidence>
<protein>
    <submittedName>
        <fullName evidence="1">Uncharacterized protein</fullName>
    </submittedName>
</protein>
<gene>
    <name evidence="1" type="ORF">IAD19_04690</name>
</gene>
<accession>A0A9D1LIG3</accession>
<dbReference type="EMBL" id="DVMX01000094">
    <property type="protein sequence ID" value="HIU41833.1"/>
    <property type="molecule type" value="Genomic_DNA"/>
</dbReference>
<reference evidence="1" key="1">
    <citation type="submission" date="2020-10" db="EMBL/GenBank/DDBJ databases">
        <authorList>
            <person name="Gilroy R."/>
        </authorList>
    </citation>
    <scope>NUCLEOTIDE SEQUENCE</scope>
    <source>
        <strain evidence="1">4509</strain>
    </source>
</reference>